<reference evidence="1" key="1">
    <citation type="submission" date="2018-05" db="EMBL/GenBank/DDBJ databases">
        <authorList>
            <person name="Lanie J.A."/>
            <person name="Ng W.-L."/>
            <person name="Kazmierczak K.M."/>
            <person name="Andrzejewski T.M."/>
            <person name="Davidsen T.M."/>
            <person name="Wayne K.J."/>
            <person name="Tettelin H."/>
            <person name="Glass J.I."/>
            <person name="Rusch D."/>
            <person name="Podicherti R."/>
            <person name="Tsui H.-C.T."/>
            <person name="Winkler M.E."/>
        </authorList>
    </citation>
    <scope>NUCLEOTIDE SEQUENCE</scope>
</reference>
<organism evidence="1">
    <name type="scientific">marine metagenome</name>
    <dbReference type="NCBI Taxonomy" id="408172"/>
    <lineage>
        <taxon>unclassified sequences</taxon>
        <taxon>metagenomes</taxon>
        <taxon>ecological metagenomes</taxon>
    </lineage>
</organism>
<proteinExistence type="predicted"/>
<name>A0A382EDD7_9ZZZZ</name>
<evidence type="ECO:0000313" key="1">
    <source>
        <dbReference type="EMBL" id="SVB48806.1"/>
    </source>
</evidence>
<dbReference type="EMBL" id="UINC01043989">
    <property type="protein sequence ID" value="SVB48806.1"/>
    <property type="molecule type" value="Genomic_DNA"/>
</dbReference>
<accession>A0A382EDD7</accession>
<dbReference type="AlphaFoldDB" id="A0A382EDD7"/>
<protein>
    <submittedName>
        <fullName evidence="1">Uncharacterized protein</fullName>
    </submittedName>
</protein>
<sequence>MQEELNEKAIDEILDMLSMVKDAAETDTVHYYFQCIEIDDDHLETFPVGSTNTFVYFEKKF</sequence>
<gene>
    <name evidence="1" type="ORF">METZ01_LOCUS201660</name>
</gene>